<evidence type="ECO:0000256" key="6">
    <source>
        <dbReference type="ARBA" id="ARBA00022617"/>
    </source>
</evidence>
<dbReference type="NCBIfam" id="TIGR03659">
    <property type="entry name" value="IsdE"/>
    <property type="match status" value="1"/>
</dbReference>
<comment type="similarity">
    <text evidence="2">Belongs to the bacterial solute-binding protein 8 family.</text>
</comment>
<evidence type="ECO:0000256" key="3">
    <source>
        <dbReference type="ARBA" id="ARBA00015862"/>
    </source>
</evidence>
<proteinExistence type="inferred from homology"/>
<evidence type="ECO:0000256" key="10">
    <source>
        <dbReference type="ARBA" id="ARBA00023136"/>
    </source>
</evidence>
<dbReference type="Gene3D" id="3.40.50.1980">
    <property type="entry name" value="Nitrogenase molybdenum iron protein domain"/>
    <property type="match status" value="2"/>
</dbReference>
<evidence type="ECO:0000256" key="4">
    <source>
        <dbReference type="ARBA" id="ARBA00022448"/>
    </source>
</evidence>
<evidence type="ECO:0000256" key="11">
    <source>
        <dbReference type="ARBA" id="ARBA00023139"/>
    </source>
</evidence>
<evidence type="ECO:0000256" key="12">
    <source>
        <dbReference type="ARBA" id="ARBA00023288"/>
    </source>
</evidence>
<evidence type="ECO:0000256" key="13">
    <source>
        <dbReference type="ARBA" id="ARBA00031148"/>
    </source>
</evidence>
<dbReference type="PANTHER" id="PTHR30535">
    <property type="entry name" value="VITAMIN B12-BINDING PROTEIN"/>
    <property type="match status" value="1"/>
</dbReference>
<dbReference type="EMBL" id="JAUSUA010000003">
    <property type="protein sequence ID" value="MDQ0207745.1"/>
    <property type="molecule type" value="Genomic_DNA"/>
</dbReference>
<dbReference type="InterPro" id="IPR019957">
    <property type="entry name" value="ABC_transptr_haem-bd_IsdE"/>
</dbReference>
<protein>
    <recommendedName>
        <fullName evidence="3">High-affinity heme uptake system protein IsdE</fullName>
    </recommendedName>
    <alternativeName>
        <fullName evidence="14">Iron-regulated surface determinant protein E</fullName>
    </alternativeName>
    <alternativeName>
        <fullName evidence="13">Staphylococcal iron-regulated protein F</fullName>
    </alternativeName>
</protein>
<evidence type="ECO:0000313" key="16">
    <source>
        <dbReference type="EMBL" id="MDQ0207745.1"/>
    </source>
</evidence>
<name>A0ABT9YIQ6_9BACI</name>
<keyword evidence="17" id="KW-1185">Reference proteome</keyword>
<feature type="domain" description="Fe/B12 periplasmic-binding" evidence="15">
    <location>
        <begin position="43"/>
        <end position="299"/>
    </location>
</feature>
<comment type="caution">
    <text evidence="16">The sequence shown here is derived from an EMBL/GenBank/DDBJ whole genome shotgun (WGS) entry which is preliminary data.</text>
</comment>
<comment type="cofactor">
    <cofactor evidence="1">
        <name>heme b</name>
        <dbReference type="ChEBI" id="CHEBI:60344"/>
    </cofactor>
</comment>
<dbReference type="PROSITE" id="PS50983">
    <property type="entry name" value="FE_B12_PBP"/>
    <property type="match status" value="1"/>
</dbReference>
<evidence type="ECO:0000256" key="9">
    <source>
        <dbReference type="ARBA" id="ARBA00023004"/>
    </source>
</evidence>
<dbReference type="InterPro" id="IPR050902">
    <property type="entry name" value="ABC_Transporter_SBP"/>
</dbReference>
<keyword evidence="12" id="KW-0449">Lipoprotein</keyword>
<dbReference type="SUPFAM" id="SSF53807">
    <property type="entry name" value="Helical backbone' metal receptor"/>
    <property type="match status" value="1"/>
</dbReference>
<keyword evidence="8" id="KW-0732">Signal</keyword>
<evidence type="ECO:0000256" key="1">
    <source>
        <dbReference type="ARBA" id="ARBA00001970"/>
    </source>
</evidence>
<keyword evidence="11" id="KW-0564">Palmitate</keyword>
<keyword evidence="5" id="KW-1003">Cell membrane</keyword>
<evidence type="ECO:0000313" key="17">
    <source>
        <dbReference type="Proteomes" id="UP001225034"/>
    </source>
</evidence>
<keyword evidence="7" id="KW-0479">Metal-binding</keyword>
<evidence type="ECO:0000256" key="14">
    <source>
        <dbReference type="ARBA" id="ARBA00031463"/>
    </source>
</evidence>
<dbReference type="PANTHER" id="PTHR30535:SF36">
    <property type="entry name" value="HIGH-AFFINITY HEME UPTAKE SYSTEM PROTEIN ISDE"/>
    <property type="match status" value="1"/>
</dbReference>
<keyword evidence="9" id="KW-0408">Iron</keyword>
<keyword evidence="4" id="KW-0813">Transport</keyword>
<dbReference type="InterPro" id="IPR002491">
    <property type="entry name" value="ABC_transptr_periplasmic_BD"/>
</dbReference>
<gene>
    <name evidence="16" type="ORF">J2S05_002546</name>
</gene>
<evidence type="ECO:0000256" key="5">
    <source>
        <dbReference type="ARBA" id="ARBA00022475"/>
    </source>
</evidence>
<keyword evidence="6" id="KW-0349">Heme</keyword>
<evidence type="ECO:0000256" key="7">
    <source>
        <dbReference type="ARBA" id="ARBA00022723"/>
    </source>
</evidence>
<evidence type="ECO:0000259" key="15">
    <source>
        <dbReference type="PROSITE" id="PS50983"/>
    </source>
</evidence>
<evidence type="ECO:0000256" key="8">
    <source>
        <dbReference type="ARBA" id="ARBA00022729"/>
    </source>
</evidence>
<accession>A0ABT9YIQ6</accession>
<organism evidence="16 17">
    <name type="scientific">Alkalicoccobacillus murimartini</name>
    <dbReference type="NCBI Taxonomy" id="171685"/>
    <lineage>
        <taxon>Bacteria</taxon>
        <taxon>Bacillati</taxon>
        <taxon>Bacillota</taxon>
        <taxon>Bacilli</taxon>
        <taxon>Bacillales</taxon>
        <taxon>Bacillaceae</taxon>
        <taxon>Alkalicoccobacillus</taxon>
    </lineage>
</organism>
<sequence length="300" mass="33418">MNHRILFSFMCIGLVLTACQPASQEPSSQESEKKEEVLAEEKRVIATTVSSTELAGALDLELVGIPTSYKELPSRYDELPEIGNPMSPDMEMVRSLRPDEVWSVTTLETDLQEPFNQADIDVQFLDFQSVEAMSEEILAIGEQFDRVEQATALVDSFHDKADEVKQETEAYEAPSVLILMGVPGSYLVATEHSYIGDLVQMAGGENIVQGENEAEYLASNTEYLQQANPDVILRAAHGMPEEVVDMFNEEFQANDIWKHFNAVQSGQVYDLEELIFGTTGNIAVVEALEELQKMLYPVPN</sequence>
<dbReference type="PROSITE" id="PS51257">
    <property type="entry name" value="PROKAR_LIPOPROTEIN"/>
    <property type="match status" value="1"/>
</dbReference>
<dbReference type="Pfam" id="PF01497">
    <property type="entry name" value="Peripla_BP_2"/>
    <property type="match status" value="1"/>
</dbReference>
<dbReference type="Proteomes" id="UP001225034">
    <property type="component" value="Unassembled WGS sequence"/>
</dbReference>
<evidence type="ECO:0000256" key="2">
    <source>
        <dbReference type="ARBA" id="ARBA00008814"/>
    </source>
</evidence>
<keyword evidence="10" id="KW-0472">Membrane</keyword>
<reference evidence="16 17" key="1">
    <citation type="submission" date="2023-07" db="EMBL/GenBank/DDBJ databases">
        <title>Genomic Encyclopedia of Type Strains, Phase IV (KMG-IV): sequencing the most valuable type-strain genomes for metagenomic binning, comparative biology and taxonomic classification.</title>
        <authorList>
            <person name="Goeker M."/>
        </authorList>
    </citation>
    <scope>NUCLEOTIDE SEQUENCE [LARGE SCALE GENOMIC DNA]</scope>
    <source>
        <strain evidence="16 17">DSM 19154</strain>
    </source>
</reference>